<organism evidence="2 3">
    <name type="scientific">Dehalogenimonas alkenigignens</name>
    <dbReference type="NCBI Taxonomy" id="1217799"/>
    <lineage>
        <taxon>Bacteria</taxon>
        <taxon>Bacillati</taxon>
        <taxon>Chloroflexota</taxon>
        <taxon>Dehalococcoidia</taxon>
        <taxon>Dehalococcoidales</taxon>
        <taxon>Dehalococcoidaceae</taxon>
        <taxon>Dehalogenimonas</taxon>
    </lineage>
</organism>
<reference evidence="2 3" key="1">
    <citation type="submission" date="2015-06" db="EMBL/GenBank/DDBJ databases">
        <title>Genome sequence of the organohalide-respiring Dehalogenimonas alkenigignens type strain (IP3-3T).</title>
        <authorList>
            <person name="Key T.A."/>
            <person name="Richmond D.P."/>
            <person name="Bowman K.S."/>
            <person name="Cho Y.-J."/>
            <person name="Chun J."/>
            <person name="da Costa M.S."/>
            <person name="Rainey F.A."/>
            <person name="Moe W.M."/>
        </authorList>
    </citation>
    <scope>NUCLEOTIDE SEQUENCE [LARGE SCALE GENOMIC DNA]</scope>
    <source>
        <strain evidence="2 3">IP3-3</strain>
    </source>
</reference>
<protein>
    <recommendedName>
        <fullName evidence="4">Cysteine-rich CPCC domain-containing protein</fullName>
    </recommendedName>
</protein>
<dbReference type="AlphaFoldDB" id="A0A0W0GI48"/>
<name>A0A0W0GI48_9CHLR</name>
<sequence length="79" mass="9263">MAVSELHETSEVTKLYRIKSCPRCHYGDVYEDTDEYGAYEQCFQCGWVNYPNRHVTQAQAEAEKRQTASSSRGERRRVR</sequence>
<accession>A0A0W0GI48</accession>
<keyword evidence="3" id="KW-1185">Reference proteome</keyword>
<evidence type="ECO:0000313" key="3">
    <source>
        <dbReference type="Proteomes" id="UP000053947"/>
    </source>
</evidence>
<evidence type="ECO:0000256" key="1">
    <source>
        <dbReference type="SAM" id="MobiDB-lite"/>
    </source>
</evidence>
<dbReference type="RefSeq" id="WP_133240215.1">
    <property type="nucleotide sequence ID" value="NZ_QEFQ01000002.1"/>
</dbReference>
<evidence type="ECO:0000313" key="2">
    <source>
        <dbReference type="EMBL" id="KTB48204.1"/>
    </source>
</evidence>
<feature type="region of interest" description="Disordered" evidence="1">
    <location>
        <begin position="58"/>
        <end position="79"/>
    </location>
</feature>
<dbReference type="Proteomes" id="UP000053947">
    <property type="component" value="Unassembled WGS sequence"/>
</dbReference>
<evidence type="ECO:0008006" key="4">
    <source>
        <dbReference type="Google" id="ProtNLM"/>
    </source>
</evidence>
<dbReference type="EMBL" id="LFDV01000002">
    <property type="protein sequence ID" value="KTB48204.1"/>
    <property type="molecule type" value="Genomic_DNA"/>
</dbReference>
<comment type="caution">
    <text evidence="2">The sequence shown here is derived from an EMBL/GenBank/DDBJ whole genome shotgun (WGS) entry which is preliminary data.</text>
</comment>
<proteinExistence type="predicted"/>
<gene>
    <name evidence="2" type="ORF">DEALK_10490</name>
</gene>